<dbReference type="Gene3D" id="3.40.640.10">
    <property type="entry name" value="Type I PLP-dependent aspartate aminotransferase-like (Major domain)"/>
    <property type="match status" value="1"/>
</dbReference>
<evidence type="ECO:0000259" key="4">
    <source>
        <dbReference type="Pfam" id="PF00155"/>
    </source>
</evidence>
<dbReference type="Gene3D" id="3.90.1150.10">
    <property type="entry name" value="Aspartate Aminotransferase, domain 1"/>
    <property type="match status" value="1"/>
</dbReference>
<dbReference type="AlphaFoldDB" id="A0A0E2B0A5"/>
<dbReference type="InterPro" id="IPR015424">
    <property type="entry name" value="PyrdxlP-dep_Trfase"/>
</dbReference>
<dbReference type="InterPro" id="IPR004839">
    <property type="entry name" value="Aminotransferase_I/II_large"/>
</dbReference>
<dbReference type="GO" id="GO:0009102">
    <property type="term" value="P:biotin biosynthetic process"/>
    <property type="evidence" value="ECO:0007669"/>
    <property type="project" value="TreeGrafter"/>
</dbReference>
<dbReference type="InterPro" id="IPR015422">
    <property type="entry name" value="PyrdxlP-dep_Trfase_small"/>
</dbReference>
<sequence>MNLSPSTFIQKTSFVLESLKKDFLFRSLEIPYGVDLSSNDYLGLTRHPKLIKSLKEGLELYGAGSGASRLVSGHRSSFEKAEQTCSEWIGTETSLWVSNGYSANVGLISCIANAKSEVFTDRLNHASILDGIRLSDAQKTYYKHLNLNHLEELLQKSNRKEKIIISETVFSMDGDLAPIEDLLYLKNKYDAVLILDDAHGIGVFGQKGEGRVSQVLGSEKIKEVDFITYTSGKSLGLEGAWIGTSKIGKEFLINKMRTFIYSTAPMPAIAHAVPTSISIVKSMEKERVDLLQKASRFRVSIQTKNYPKTTSESQIVPILFSSEKEVLDAAELCRKNGLYVKAIRPPTVNVPRLRISIHSDTTESILEKLISILPEF</sequence>
<comment type="caution">
    <text evidence="5">The sequence shown here is derived from an EMBL/GenBank/DDBJ whole genome shotgun (WGS) entry which is preliminary data.</text>
</comment>
<dbReference type="RefSeq" id="WP_004766079.1">
    <property type="nucleotide sequence ID" value="NZ_AHMY02000051.1"/>
</dbReference>
<evidence type="ECO:0000313" key="6">
    <source>
        <dbReference type="Proteomes" id="UP000006253"/>
    </source>
</evidence>
<comment type="cofactor">
    <cofactor evidence="1">
        <name>pyridoxal 5'-phosphate</name>
        <dbReference type="ChEBI" id="CHEBI:597326"/>
    </cofactor>
</comment>
<proteinExistence type="predicted"/>
<dbReference type="SUPFAM" id="SSF53383">
    <property type="entry name" value="PLP-dependent transferases"/>
    <property type="match status" value="1"/>
</dbReference>
<protein>
    <submittedName>
        <fullName evidence="5">Putative 8-amino-7-oxononanoate synthase</fullName>
    </submittedName>
</protein>
<evidence type="ECO:0000256" key="1">
    <source>
        <dbReference type="ARBA" id="ARBA00001933"/>
    </source>
</evidence>
<keyword evidence="2" id="KW-0808">Transferase</keyword>
<dbReference type="EMBL" id="AHMY02000051">
    <property type="protein sequence ID" value="EKO14653.1"/>
    <property type="molecule type" value="Genomic_DNA"/>
</dbReference>
<dbReference type="InterPro" id="IPR015421">
    <property type="entry name" value="PyrdxlP-dep_Trfase_major"/>
</dbReference>
<evidence type="ECO:0000256" key="2">
    <source>
        <dbReference type="ARBA" id="ARBA00022679"/>
    </source>
</evidence>
<dbReference type="InterPro" id="IPR050087">
    <property type="entry name" value="AON_synthase_class-II"/>
</dbReference>
<dbReference type="PANTHER" id="PTHR13693">
    <property type="entry name" value="CLASS II AMINOTRANSFERASE/8-AMINO-7-OXONONANOATE SYNTHASE"/>
    <property type="match status" value="1"/>
</dbReference>
<dbReference type="Proteomes" id="UP000006253">
    <property type="component" value="Unassembled WGS sequence"/>
</dbReference>
<name>A0A0E2B0A5_9LEPT</name>
<keyword evidence="3" id="KW-0663">Pyridoxal phosphate</keyword>
<dbReference type="GO" id="GO:0008710">
    <property type="term" value="F:8-amino-7-oxononanoate synthase activity"/>
    <property type="evidence" value="ECO:0007669"/>
    <property type="project" value="TreeGrafter"/>
</dbReference>
<dbReference type="Pfam" id="PF00155">
    <property type="entry name" value="Aminotran_1_2"/>
    <property type="match status" value="1"/>
</dbReference>
<evidence type="ECO:0000313" key="5">
    <source>
        <dbReference type="EMBL" id="EKO14653.1"/>
    </source>
</evidence>
<evidence type="ECO:0000256" key="3">
    <source>
        <dbReference type="ARBA" id="ARBA00022898"/>
    </source>
</evidence>
<organism evidence="5 6">
    <name type="scientific">Leptospira kirschneri str. H1</name>
    <dbReference type="NCBI Taxonomy" id="1049966"/>
    <lineage>
        <taxon>Bacteria</taxon>
        <taxon>Pseudomonadati</taxon>
        <taxon>Spirochaetota</taxon>
        <taxon>Spirochaetia</taxon>
        <taxon>Leptospirales</taxon>
        <taxon>Leptospiraceae</taxon>
        <taxon>Leptospira</taxon>
    </lineage>
</organism>
<reference evidence="5 6" key="1">
    <citation type="submission" date="2012-10" db="EMBL/GenBank/DDBJ databases">
        <authorList>
            <person name="Harkins D.M."/>
            <person name="Durkin A.S."/>
            <person name="Brinkac L.M."/>
            <person name="Selengut J.D."/>
            <person name="Sanka R."/>
            <person name="DePew J."/>
            <person name="Purushe J."/>
            <person name="Peacock S.J."/>
            <person name="Thaipadungpanit J."/>
            <person name="Wuthiekanun V.W."/>
            <person name="Day N.P."/>
            <person name="Vinetz J.M."/>
            <person name="Sutton G.G."/>
            <person name="Nelson W.C."/>
            <person name="Fouts D.E."/>
        </authorList>
    </citation>
    <scope>NUCLEOTIDE SEQUENCE [LARGE SCALE GENOMIC DNA]</scope>
    <source>
        <strain evidence="5 6">H1</strain>
    </source>
</reference>
<accession>A0A0E2B0A5</accession>
<gene>
    <name evidence="5" type="ORF">LEP1GSC081_1653</name>
</gene>
<dbReference type="PANTHER" id="PTHR13693:SF100">
    <property type="entry name" value="8-AMINO-7-OXONONANOATE SYNTHASE"/>
    <property type="match status" value="1"/>
</dbReference>
<feature type="domain" description="Aminotransferase class I/classII large" evidence="4">
    <location>
        <begin position="34"/>
        <end position="371"/>
    </location>
</feature>
<dbReference type="GO" id="GO:0030170">
    <property type="term" value="F:pyridoxal phosphate binding"/>
    <property type="evidence" value="ECO:0007669"/>
    <property type="project" value="InterPro"/>
</dbReference>